<comment type="pathway">
    <text evidence="2 9">Amino-acid biosynthesis; L-histidine biosynthesis; L-histidine from 5-phospho-alpha-D-ribose 1-diphosphate: step 7/9.</text>
</comment>
<evidence type="ECO:0000256" key="6">
    <source>
        <dbReference type="ARBA" id="ARBA00022679"/>
    </source>
</evidence>
<evidence type="ECO:0000256" key="8">
    <source>
        <dbReference type="ARBA" id="ARBA00047481"/>
    </source>
</evidence>
<organism evidence="11 12">
    <name type="scientific">Thermodesulfobacterium commune DSM 2178</name>
    <dbReference type="NCBI Taxonomy" id="289377"/>
    <lineage>
        <taxon>Bacteria</taxon>
        <taxon>Pseudomonadati</taxon>
        <taxon>Thermodesulfobacteriota</taxon>
        <taxon>Thermodesulfobacteria</taxon>
        <taxon>Thermodesulfobacteriales</taxon>
        <taxon>Thermodesulfobacteriaceae</taxon>
        <taxon>Thermodesulfobacterium</taxon>
    </lineage>
</organism>
<dbReference type="GO" id="GO:0004400">
    <property type="term" value="F:histidinol-phosphate transaminase activity"/>
    <property type="evidence" value="ECO:0007669"/>
    <property type="project" value="UniProtKB-UniRule"/>
</dbReference>
<dbReference type="SUPFAM" id="SSF53383">
    <property type="entry name" value="PLP-dependent transferases"/>
    <property type="match status" value="1"/>
</dbReference>
<dbReference type="PANTHER" id="PTHR43643:SF3">
    <property type="entry name" value="HISTIDINOL-PHOSPHATE AMINOTRANSFERASE"/>
    <property type="match status" value="1"/>
</dbReference>
<dbReference type="KEGG" id="tcm:HL41_02880"/>
<dbReference type="STRING" id="289377.HL41_02880"/>
<evidence type="ECO:0000256" key="7">
    <source>
        <dbReference type="ARBA" id="ARBA00022898"/>
    </source>
</evidence>
<evidence type="ECO:0000256" key="1">
    <source>
        <dbReference type="ARBA" id="ARBA00001933"/>
    </source>
</evidence>
<keyword evidence="7 9" id="KW-0663">Pyridoxal phosphate</keyword>
<comment type="catalytic activity">
    <reaction evidence="8 9">
        <text>L-histidinol phosphate + 2-oxoglutarate = 3-(imidazol-4-yl)-2-oxopropyl phosphate + L-glutamate</text>
        <dbReference type="Rhea" id="RHEA:23744"/>
        <dbReference type="ChEBI" id="CHEBI:16810"/>
        <dbReference type="ChEBI" id="CHEBI:29985"/>
        <dbReference type="ChEBI" id="CHEBI:57766"/>
        <dbReference type="ChEBI" id="CHEBI:57980"/>
        <dbReference type="EC" id="2.6.1.9"/>
    </reaction>
</comment>
<reference evidence="11 12" key="1">
    <citation type="journal article" date="2015" name="Genome Announc.">
        <title>Genome Sequence of a Sulfate-Reducing Thermophilic Bacterium, Thermodesulfobacterium commune DSM 2178T (Phylum Thermodesulfobacteria).</title>
        <authorList>
            <person name="Bhatnagar S."/>
            <person name="Badger J.H."/>
            <person name="Madupu R."/>
            <person name="Khouri H.M."/>
            <person name="O'Connor E.M."/>
            <person name="Robb F.T."/>
            <person name="Ward N.L."/>
            <person name="Eisen J.A."/>
        </authorList>
    </citation>
    <scope>NUCLEOTIDE SEQUENCE [LARGE SCALE GENOMIC DNA]</scope>
    <source>
        <strain evidence="11 12">DSM 2178</strain>
    </source>
</reference>
<dbReference type="InterPro" id="IPR004839">
    <property type="entry name" value="Aminotransferase_I/II_large"/>
</dbReference>
<dbReference type="CDD" id="cd00609">
    <property type="entry name" value="AAT_like"/>
    <property type="match status" value="1"/>
</dbReference>
<dbReference type="GO" id="GO:0030170">
    <property type="term" value="F:pyridoxal phosphate binding"/>
    <property type="evidence" value="ECO:0007669"/>
    <property type="project" value="InterPro"/>
</dbReference>
<dbReference type="RefSeq" id="WP_038062089.1">
    <property type="nucleotide sequence ID" value="NZ_CP008796.1"/>
</dbReference>
<evidence type="ECO:0000256" key="4">
    <source>
        <dbReference type="ARBA" id="ARBA00011738"/>
    </source>
</evidence>
<dbReference type="PaxDb" id="289377-HL41_02880"/>
<dbReference type="UniPathway" id="UPA00031">
    <property type="reaction ID" value="UER00012"/>
</dbReference>
<dbReference type="InterPro" id="IPR015421">
    <property type="entry name" value="PyrdxlP-dep_Trfase_major"/>
</dbReference>
<evidence type="ECO:0000259" key="10">
    <source>
        <dbReference type="Pfam" id="PF00155"/>
    </source>
</evidence>
<dbReference type="PANTHER" id="PTHR43643">
    <property type="entry name" value="HISTIDINOL-PHOSPHATE AMINOTRANSFERASE 2"/>
    <property type="match status" value="1"/>
</dbReference>
<evidence type="ECO:0000256" key="2">
    <source>
        <dbReference type="ARBA" id="ARBA00005011"/>
    </source>
</evidence>
<evidence type="ECO:0000256" key="3">
    <source>
        <dbReference type="ARBA" id="ARBA00007970"/>
    </source>
</evidence>
<dbReference type="Gene3D" id="3.40.640.10">
    <property type="entry name" value="Type I PLP-dependent aspartate aminotransferase-like (Major domain)"/>
    <property type="match status" value="1"/>
</dbReference>
<evidence type="ECO:0000256" key="5">
    <source>
        <dbReference type="ARBA" id="ARBA00022576"/>
    </source>
</evidence>
<sequence>MDFKPYLKKLTPYPPGKTVDEIKRELGIEGPVYKFNSNENPLGPSRKVVKVIKELAKTVNLYPEASYIELKRALAKKWGLSPENFILGNGSNEVIELVFKALINPGDEVLVSQPSFLMYEKFAQIYGAKVKVVPLDNKLKHDIPGLLRNLSNKTKVVFLDHPNNPTGSVLDRKDWGIFFKNLPENILVVIDEAYGEFIEDPEIPLGIEFLKNGFNVLVLRTFSKAYGLAGLRLGYGMAEKSLAQLLDSLRQPFNLNLFAYKAGLIALEDQAYLKKSLKIVKEGRRYLTQELSSLGFKVYPSQANFIMVDFGSVCEHLYQGLLRRGLLLRPLKPYGFPNSLRITIGLPEQNQLLVKNIKELLG</sequence>
<dbReference type="EMBL" id="CP008796">
    <property type="protein sequence ID" value="AIH03819.1"/>
    <property type="molecule type" value="Genomic_DNA"/>
</dbReference>
<keyword evidence="12" id="KW-1185">Reference proteome</keyword>
<dbReference type="InterPro" id="IPR050106">
    <property type="entry name" value="HistidinolP_aminotransfase"/>
</dbReference>
<dbReference type="PROSITE" id="PS00599">
    <property type="entry name" value="AA_TRANSFER_CLASS_2"/>
    <property type="match status" value="1"/>
</dbReference>
<dbReference type="Proteomes" id="UP000028481">
    <property type="component" value="Chromosome"/>
</dbReference>
<keyword evidence="9" id="KW-0368">Histidine biosynthesis</keyword>
<dbReference type="NCBIfam" id="TIGR01141">
    <property type="entry name" value="hisC"/>
    <property type="match status" value="1"/>
</dbReference>
<dbReference type="eggNOG" id="COG0079">
    <property type="taxonomic scope" value="Bacteria"/>
</dbReference>
<keyword evidence="9" id="KW-0028">Amino-acid biosynthesis</keyword>
<name>A0A075WR81_9BACT</name>
<feature type="modified residue" description="N6-(pyridoxal phosphate)lysine" evidence="9">
    <location>
        <position position="224"/>
    </location>
</feature>
<dbReference type="HOGENOM" id="CLU_017584_3_3_0"/>
<dbReference type="AlphaFoldDB" id="A0A075WR81"/>
<dbReference type="InterPro" id="IPR015422">
    <property type="entry name" value="PyrdxlP-dep_Trfase_small"/>
</dbReference>
<dbReference type="OrthoDB" id="9813612at2"/>
<dbReference type="GO" id="GO:0000105">
    <property type="term" value="P:L-histidine biosynthetic process"/>
    <property type="evidence" value="ECO:0007669"/>
    <property type="project" value="UniProtKB-UniRule"/>
</dbReference>
<accession>A0A075WR81</accession>
<evidence type="ECO:0000313" key="11">
    <source>
        <dbReference type="EMBL" id="AIH03819.1"/>
    </source>
</evidence>
<dbReference type="HAMAP" id="MF_01023">
    <property type="entry name" value="HisC_aminotrans_2"/>
    <property type="match status" value="1"/>
</dbReference>
<dbReference type="InterPro" id="IPR015424">
    <property type="entry name" value="PyrdxlP-dep_Trfase"/>
</dbReference>
<protein>
    <recommendedName>
        <fullName evidence="9">Histidinol-phosphate aminotransferase</fullName>
        <ecNumber evidence="9">2.6.1.9</ecNumber>
    </recommendedName>
    <alternativeName>
        <fullName evidence="9">Imidazole acetol-phosphate transaminase</fullName>
    </alternativeName>
</protein>
<dbReference type="EC" id="2.6.1.9" evidence="9"/>
<feature type="domain" description="Aminotransferase class I/classII large" evidence="10">
    <location>
        <begin position="33"/>
        <end position="354"/>
    </location>
</feature>
<keyword evidence="5 9" id="KW-0032">Aminotransferase</keyword>
<evidence type="ECO:0000313" key="12">
    <source>
        <dbReference type="Proteomes" id="UP000028481"/>
    </source>
</evidence>
<proteinExistence type="inferred from homology"/>
<gene>
    <name evidence="9" type="primary">hisC</name>
    <name evidence="11" type="ORF">HL41_02880</name>
</gene>
<dbReference type="Gene3D" id="3.90.1150.10">
    <property type="entry name" value="Aspartate Aminotransferase, domain 1"/>
    <property type="match status" value="1"/>
</dbReference>
<dbReference type="InterPro" id="IPR001917">
    <property type="entry name" value="Aminotrans_II_pyridoxalP_BS"/>
</dbReference>
<dbReference type="Pfam" id="PF00155">
    <property type="entry name" value="Aminotran_1_2"/>
    <property type="match status" value="1"/>
</dbReference>
<evidence type="ECO:0000256" key="9">
    <source>
        <dbReference type="HAMAP-Rule" id="MF_01023"/>
    </source>
</evidence>
<dbReference type="InterPro" id="IPR005861">
    <property type="entry name" value="HisP_aminotrans"/>
</dbReference>
<comment type="similarity">
    <text evidence="3 9">Belongs to the class-II pyridoxal-phosphate-dependent aminotransferase family. Histidinol-phosphate aminotransferase subfamily.</text>
</comment>
<comment type="subunit">
    <text evidence="4 9">Homodimer.</text>
</comment>
<keyword evidence="6 9" id="KW-0808">Transferase</keyword>
<comment type="cofactor">
    <cofactor evidence="1 9">
        <name>pyridoxal 5'-phosphate</name>
        <dbReference type="ChEBI" id="CHEBI:597326"/>
    </cofactor>
</comment>